<dbReference type="Proteomes" id="UP000053477">
    <property type="component" value="Unassembled WGS sequence"/>
</dbReference>
<evidence type="ECO:0000256" key="2">
    <source>
        <dbReference type="ARBA" id="ARBA00004613"/>
    </source>
</evidence>
<keyword evidence="8" id="KW-0326">Glycosidase</keyword>
<dbReference type="PANTHER" id="PTHR31451:SF39">
    <property type="entry name" value="MANNAN ENDO-1,4-BETA-MANNOSIDASE 1"/>
    <property type="match status" value="1"/>
</dbReference>
<feature type="signal peptide" evidence="9">
    <location>
        <begin position="1"/>
        <end position="19"/>
    </location>
</feature>
<dbReference type="PANTHER" id="PTHR31451">
    <property type="match status" value="1"/>
</dbReference>
<dbReference type="Pfam" id="PF26410">
    <property type="entry name" value="GH5_mannosidase"/>
    <property type="match status" value="1"/>
</dbReference>
<dbReference type="InterPro" id="IPR045053">
    <property type="entry name" value="MAN-like"/>
</dbReference>
<evidence type="ECO:0000256" key="9">
    <source>
        <dbReference type="SAM" id="SignalP"/>
    </source>
</evidence>
<evidence type="ECO:0000259" key="10">
    <source>
        <dbReference type="Pfam" id="PF26410"/>
    </source>
</evidence>
<name>A0A0H2SJU3_9AGAM</name>
<evidence type="ECO:0000313" key="12">
    <source>
        <dbReference type="Proteomes" id="UP000053477"/>
    </source>
</evidence>
<protein>
    <recommendedName>
        <fullName evidence="4">mannan endo-1,4-beta-mannosidase</fullName>
        <ecNumber evidence="4">3.2.1.78</ecNumber>
    </recommendedName>
</protein>
<feature type="chain" id="PRO_5005202371" description="mannan endo-1,4-beta-mannosidase" evidence="9">
    <location>
        <begin position="20"/>
        <end position="459"/>
    </location>
</feature>
<keyword evidence="12" id="KW-1185">Reference proteome</keyword>
<keyword evidence="5" id="KW-0964">Secreted</keyword>
<evidence type="ECO:0000256" key="6">
    <source>
        <dbReference type="ARBA" id="ARBA00022729"/>
    </source>
</evidence>
<dbReference type="EC" id="3.2.1.78" evidence="4"/>
<dbReference type="Gene3D" id="3.20.20.80">
    <property type="entry name" value="Glycosidases"/>
    <property type="match status" value="1"/>
</dbReference>
<sequence length="459" mass="50252">MRRSFASLVAATWVLCASAVVVPPGLAEFTGLSSAELKRLISPSDDALTPRDSTCAFNDTSGGVFTGPASPSAKDLLKRNSFVTREGTSLQLLGEPFRMVGANIYWLGLDENVIPDPSYPSKQRVLEAFADVSVMRGSTVRGHTLGISVGNPLSVEPSLDFFNDAAYESIDFAITVARVYGIKLLIPLIDNYNYYHGGKYQFIEWNGIPFNGTGADITPPDVGAFFYNTTRIVNSFKRYVTQHLNHVNQFTGIALKDDPTILGWESGNELSGARFGDGPAPAAWTKEIGELIKSFAPKQLFMDGSYGIFPETGQLENEVVDIFSDHFYPPNITRFSTGFSEVSKAGRNYLAGEYDWTGLNGGDDLTTFLSTIKDSKGAGDIFWSLFGHDDACCEFVEHDDGESFYYLRQNTTNLYIDRGDIIIDHAAEMTGSKVPETMPAVACPQFAFPKDLLPHGFSP</sequence>
<evidence type="ECO:0000256" key="4">
    <source>
        <dbReference type="ARBA" id="ARBA00012706"/>
    </source>
</evidence>
<evidence type="ECO:0000256" key="5">
    <source>
        <dbReference type="ARBA" id="ARBA00022525"/>
    </source>
</evidence>
<dbReference type="STRING" id="27342.A0A0H2SJU3"/>
<dbReference type="InterPro" id="IPR017853">
    <property type="entry name" value="GH"/>
</dbReference>
<dbReference type="EMBL" id="KQ085905">
    <property type="protein sequence ID" value="KLO17386.1"/>
    <property type="molecule type" value="Genomic_DNA"/>
</dbReference>
<reference evidence="11 12" key="1">
    <citation type="submission" date="2015-04" db="EMBL/GenBank/DDBJ databases">
        <title>Complete genome sequence of Schizopora paradoxa KUC8140, a cosmopolitan wood degrader in East Asia.</title>
        <authorList>
            <consortium name="DOE Joint Genome Institute"/>
            <person name="Min B."/>
            <person name="Park H."/>
            <person name="Jang Y."/>
            <person name="Kim J.-J."/>
            <person name="Kim K.H."/>
            <person name="Pangilinan J."/>
            <person name="Lipzen A."/>
            <person name="Riley R."/>
            <person name="Grigoriev I.V."/>
            <person name="Spatafora J.W."/>
            <person name="Choi I.-G."/>
        </authorList>
    </citation>
    <scope>NUCLEOTIDE SEQUENCE [LARGE SCALE GENOMIC DNA]</scope>
    <source>
        <strain evidence="11 12">KUC8140</strain>
    </source>
</reference>
<comment type="subcellular location">
    <subcellularLocation>
        <location evidence="2">Secreted</location>
    </subcellularLocation>
</comment>
<evidence type="ECO:0000256" key="3">
    <source>
        <dbReference type="ARBA" id="ARBA00005641"/>
    </source>
</evidence>
<evidence type="ECO:0000256" key="8">
    <source>
        <dbReference type="ARBA" id="ARBA00023295"/>
    </source>
</evidence>
<dbReference type="OrthoDB" id="406631at2759"/>
<gene>
    <name evidence="11" type="ORF">SCHPADRAFT_900659</name>
</gene>
<proteinExistence type="inferred from homology"/>
<feature type="domain" description="Glycoside hydrolase family 5" evidence="10">
    <location>
        <begin position="81"/>
        <end position="312"/>
    </location>
</feature>
<dbReference type="InterPro" id="IPR001547">
    <property type="entry name" value="Glyco_hydro_5"/>
</dbReference>
<accession>A0A0H2SJU3</accession>
<dbReference type="SUPFAM" id="SSF51445">
    <property type="entry name" value="(Trans)glycosidases"/>
    <property type="match status" value="1"/>
</dbReference>
<evidence type="ECO:0000256" key="1">
    <source>
        <dbReference type="ARBA" id="ARBA00001678"/>
    </source>
</evidence>
<keyword evidence="7 11" id="KW-0378">Hydrolase</keyword>
<evidence type="ECO:0000256" key="7">
    <source>
        <dbReference type="ARBA" id="ARBA00022801"/>
    </source>
</evidence>
<dbReference type="InParanoid" id="A0A0H2SJU3"/>
<evidence type="ECO:0000313" key="11">
    <source>
        <dbReference type="EMBL" id="KLO17386.1"/>
    </source>
</evidence>
<dbReference type="GO" id="GO:0005576">
    <property type="term" value="C:extracellular region"/>
    <property type="evidence" value="ECO:0007669"/>
    <property type="project" value="UniProtKB-SubCell"/>
</dbReference>
<comment type="similarity">
    <text evidence="3">Belongs to the glycosyl hydrolase 5 (cellulase A) family.</text>
</comment>
<dbReference type="AlphaFoldDB" id="A0A0H2SJU3"/>
<keyword evidence="6 9" id="KW-0732">Signal</keyword>
<comment type="catalytic activity">
    <reaction evidence="1">
        <text>Random hydrolysis of (1-&gt;4)-beta-D-mannosidic linkages in mannans, galactomannans and glucomannans.</text>
        <dbReference type="EC" id="3.2.1.78"/>
    </reaction>
</comment>
<dbReference type="GO" id="GO:0016985">
    <property type="term" value="F:mannan endo-1,4-beta-mannosidase activity"/>
    <property type="evidence" value="ECO:0007669"/>
    <property type="project" value="UniProtKB-EC"/>
</dbReference>
<organism evidence="11 12">
    <name type="scientific">Schizopora paradoxa</name>
    <dbReference type="NCBI Taxonomy" id="27342"/>
    <lineage>
        <taxon>Eukaryota</taxon>
        <taxon>Fungi</taxon>
        <taxon>Dikarya</taxon>
        <taxon>Basidiomycota</taxon>
        <taxon>Agaricomycotina</taxon>
        <taxon>Agaricomycetes</taxon>
        <taxon>Hymenochaetales</taxon>
        <taxon>Schizoporaceae</taxon>
        <taxon>Schizopora</taxon>
    </lineage>
</organism>